<dbReference type="GO" id="GO:0001522">
    <property type="term" value="P:pseudouridine synthesis"/>
    <property type="evidence" value="ECO:0007669"/>
    <property type="project" value="InterPro"/>
</dbReference>
<feature type="compositionally biased region" description="Low complexity" evidence="10">
    <location>
        <begin position="666"/>
        <end position="681"/>
    </location>
</feature>
<dbReference type="InterPro" id="IPR007504">
    <property type="entry name" value="H/ACA_rnp_Gar1/Naf1"/>
</dbReference>
<evidence type="ECO:0000256" key="6">
    <source>
        <dbReference type="ARBA" id="ARBA00022553"/>
    </source>
</evidence>
<proteinExistence type="inferred from homology"/>
<protein>
    <recommendedName>
        <fullName evidence="3">H/ACA ribonucleoprotein complex non-core subunit NAF1</fullName>
    </recommendedName>
    <alternativeName>
        <fullName evidence="9">Nuclear assembly factor 1</fullName>
    </alternativeName>
</protein>
<dbReference type="InterPro" id="IPR040309">
    <property type="entry name" value="Naf1"/>
</dbReference>
<dbReference type="GO" id="GO:0005732">
    <property type="term" value="C:sno(s)RNA-containing ribonucleoprotein complex"/>
    <property type="evidence" value="ECO:0007669"/>
    <property type="project" value="InterPro"/>
</dbReference>
<feature type="compositionally biased region" description="Gly residues" evidence="10">
    <location>
        <begin position="728"/>
        <end position="737"/>
    </location>
</feature>
<dbReference type="Proteomes" id="UP001174691">
    <property type="component" value="Unassembled WGS sequence"/>
</dbReference>
<comment type="caution">
    <text evidence="11">The sequence shown here is derived from an EMBL/GenBank/DDBJ whole genome shotgun (WGS) entry which is preliminary data.</text>
</comment>
<feature type="compositionally biased region" description="Low complexity" evidence="10">
    <location>
        <begin position="542"/>
        <end position="562"/>
    </location>
</feature>
<comment type="subcellular location">
    <subcellularLocation>
        <location evidence="1">Nucleus</location>
    </subcellularLocation>
</comment>
<dbReference type="AlphaFoldDB" id="A0AA38VNJ5"/>
<feature type="compositionally biased region" description="Low complexity" evidence="10">
    <location>
        <begin position="193"/>
        <end position="208"/>
    </location>
</feature>
<feature type="region of interest" description="Disordered" evidence="10">
    <location>
        <begin position="41"/>
        <end position="218"/>
    </location>
</feature>
<evidence type="ECO:0000256" key="4">
    <source>
        <dbReference type="ARBA" id="ARBA00022517"/>
    </source>
</evidence>
<feature type="compositionally biased region" description="Low complexity" evidence="10">
    <location>
        <begin position="95"/>
        <end position="109"/>
    </location>
</feature>
<dbReference type="SUPFAM" id="SSF50447">
    <property type="entry name" value="Translation proteins"/>
    <property type="match status" value="1"/>
</dbReference>
<feature type="compositionally biased region" description="Pro residues" evidence="10">
    <location>
        <begin position="470"/>
        <end position="479"/>
    </location>
</feature>
<dbReference type="GO" id="GO:0005634">
    <property type="term" value="C:nucleus"/>
    <property type="evidence" value="ECO:0007669"/>
    <property type="project" value="UniProtKB-SubCell"/>
</dbReference>
<feature type="compositionally biased region" description="Basic and acidic residues" evidence="10">
    <location>
        <begin position="83"/>
        <end position="94"/>
    </location>
</feature>
<feature type="compositionally biased region" description="Low complexity" evidence="10">
    <location>
        <begin position="430"/>
        <end position="440"/>
    </location>
</feature>
<keyword evidence="4" id="KW-0690">Ribosome biogenesis</keyword>
<gene>
    <name evidence="11" type="ORF">NKR19_g2000</name>
</gene>
<feature type="compositionally biased region" description="Gly residues" evidence="10">
    <location>
        <begin position="239"/>
        <end position="253"/>
    </location>
</feature>
<dbReference type="GO" id="GO:0006364">
    <property type="term" value="P:rRNA processing"/>
    <property type="evidence" value="ECO:0007669"/>
    <property type="project" value="UniProtKB-KW"/>
</dbReference>
<evidence type="ECO:0000256" key="8">
    <source>
        <dbReference type="ARBA" id="ARBA00023242"/>
    </source>
</evidence>
<keyword evidence="5" id="KW-0698">rRNA processing</keyword>
<feature type="compositionally biased region" description="Polar residues" evidence="10">
    <location>
        <begin position="61"/>
        <end position="82"/>
    </location>
</feature>
<comment type="similarity">
    <text evidence="2">Belongs to the NAF1 family.</text>
</comment>
<dbReference type="PANTHER" id="PTHR31633">
    <property type="entry name" value="H/ACA RIBONUCLEOPROTEIN COMPLEX NON-CORE SUBUNIT NAF1"/>
    <property type="match status" value="1"/>
</dbReference>
<feature type="compositionally biased region" description="Gly residues" evidence="10">
    <location>
        <begin position="532"/>
        <end position="541"/>
    </location>
</feature>
<dbReference type="Gene3D" id="2.40.10.230">
    <property type="entry name" value="Probable tRNA pseudouridine synthase domain"/>
    <property type="match status" value="1"/>
</dbReference>
<feature type="compositionally biased region" description="Basic and acidic residues" evidence="10">
    <location>
        <begin position="256"/>
        <end position="266"/>
    </location>
</feature>
<feature type="compositionally biased region" description="Pro residues" evidence="10">
    <location>
        <begin position="621"/>
        <end position="630"/>
    </location>
</feature>
<sequence length="737" mass="77574">MSGQPFQIPGLGQAKPNETLPSESFAPDLLAAAASLIGVDGLDLDGANGNQSGKQDKRNEQQTQAPPVQETQPASTEAQATKPSEDAMQVDKAEPPAAAEQPGAADQSAGAQPTYREQERVSQGAEKTEDTNMTDGSAAPPSPHVAHALEAALDGLLSTTAQPTTGEPGAPAQVTTANDMEGVEGEHPEWEADSSPYESSSESDSSDSSSDDDSEDEGGYQLLGLEETARLLMAETADGDGGAKGGKGVGGGQVRTKNEVPDEPLPKPDVVITDDMRIEPLGLVQFVVEKTVVVKSQTPGEVQALDTGSVLCRGDRTVIGVLADTIGNVRSPMYTVGFATEEEIKDLELQVGTEIFYSVDHAKYVFTQELKQVKGTDASNLHDEEVAADEMEFSDDEKEAEYKRQLKAKKRGNKTGRGGREHSNQPHQLPNSSGPAAPNGSGSGLNYDEDEDGPYKPLARPANFGQGLPPSLPQLPPKPEMGFGQSRGGYSHRGSSRGGRGDFRGDFRGGRGGRGGRGRDRGGGDRRHDRGGYGGGYGGQRSYGASSSPPNSYSSPRPAQQQPQPPQPPQPPQNPHLPPPPYGATPQPFPAAPPNQWAPAGSPYVPPPPPVVPHLYGQNPVQPPQPPPAAPNFNFNYQAWQQNQAHAYPAYGQQQAHPTPPPQQVQPPQNAYRAPAPASAPTWPPAGVPAPPAGAYVNPAFFAGLQQVQSPHAPVPPPPQQGYWGQPPHGGYGQGNK</sequence>
<evidence type="ECO:0000313" key="12">
    <source>
        <dbReference type="Proteomes" id="UP001174691"/>
    </source>
</evidence>
<evidence type="ECO:0000256" key="7">
    <source>
        <dbReference type="ARBA" id="ARBA00022884"/>
    </source>
</evidence>
<dbReference type="InterPro" id="IPR009000">
    <property type="entry name" value="Transl_B-barrel_sf"/>
</dbReference>
<feature type="compositionally biased region" description="Basic and acidic residues" evidence="10">
    <location>
        <begin position="517"/>
        <end position="531"/>
    </location>
</feature>
<dbReference type="GO" id="GO:0003723">
    <property type="term" value="F:RNA binding"/>
    <property type="evidence" value="ECO:0007669"/>
    <property type="project" value="UniProtKB-KW"/>
</dbReference>
<keyword evidence="6" id="KW-0597">Phosphoprotein</keyword>
<feature type="region of interest" description="Disordered" evidence="10">
    <location>
        <begin position="707"/>
        <end position="737"/>
    </location>
</feature>
<evidence type="ECO:0000256" key="9">
    <source>
        <dbReference type="ARBA" id="ARBA00076743"/>
    </source>
</evidence>
<evidence type="ECO:0000256" key="3">
    <source>
        <dbReference type="ARBA" id="ARBA00021438"/>
    </source>
</evidence>
<dbReference type="GO" id="GO:0000493">
    <property type="term" value="P:box H/ACA snoRNP assembly"/>
    <property type="evidence" value="ECO:0007669"/>
    <property type="project" value="InterPro"/>
</dbReference>
<dbReference type="PANTHER" id="PTHR31633:SF1">
    <property type="entry name" value="H_ACA RIBONUCLEOPROTEIN COMPLEX NON-CORE SUBUNIT NAF1"/>
    <property type="match status" value="1"/>
</dbReference>
<feature type="region of interest" description="Disordered" evidence="10">
    <location>
        <begin position="407"/>
        <end position="686"/>
    </location>
</feature>
<keyword evidence="7" id="KW-0694">RNA-binding</keyword>
<reference evidence="11" key="1">
    <citation type="submission" date="2022-07" db="EMBL/GenBank/DDBJ databases">
        <title>Fungi with potential for degradation of polypropylene.</title>
        <authorList>
            <person name="Gostincar C."/>
        </authorList>
    </citation>
    <scope>NUCLEOTIDE SEQUENCE</scope>
    <source>
        <strain evidence="11">EXF-13287</strain>
    </source>
</reference>
<dbReference type="FunFam" id="2.40.10.230:FF:000002">
    <property type="entry name" value="H/ACA ribonucleoprotein complex non-core subunit NAF1"/>
    <property type="match status" value="1"/>
</dbReference>
<feature type="compositionally biased region" description="Pro residues" evidence="10">
    <location>
        <begin position="563"/>
        <end position="593"/>
    </location>
</feature>
<keyword evidence="12" id="KW-1185">Reference proteome</keyword>
<feature type="compositionally biased region" description="Basic and acidic residues" evidence="10">
    <location>
        <begin position="499"/>
        <end position="509"/>
    </location>
</feature>
<name>A0AA38VNJ5_9PEZI</name>
<organism evidence="11 12">
    <name type="scientific">Coniochaeta hoffmannii</name>
    <dbReference type="NCBI Taxonomy" id="91930"/>
    <lineage>
        <taxon>Eukaryota</taxon>
        <taxon>Fungi</taxon>
        <taxon>Dikarya</taxon>
        <taxon>Ascomycota</taxon>
        <taxon>Pezizomycotina</taxon>
        <taxon>Sordariomycetes</taxon>
        <taxon>Sordariomycetidae</taxon>
        <taxon>Coniochaetales</taxon>
        <taxon>Coniochaetaceae</taxon>
        <taxon>Coniochaeta</taxon>
    </lineage>
</organism>
<feature type="region of interest" description="Disordered" evidence="10">
    <location>
        <begin position="237"/>
        <end position="268"/>
    </location>
</feature>
<keyword evidence="8" id="KW-0539">Nucleus</keyword>
<accession>A0AA38VNJ5</accession>
<feature type="compositionally biased region" description="Acidic residues" evidence="10">
    <location>
        <begin position="209"/>
        <end position="218"/>
    </location>
</feature>
<evidence type="ECO:0000256" key="10">
    <source>
        <dbReference type="SAM" id="MobiDB-lite"/>
    </source>
</evidence>
<dbReference type="Pfam" id="PF04410">
    <property type="entry name" value="Gar1"/>
    <property type="match status" value="1"/>
</dbReference>
<feature type="region of interest" description="Disordered" evidence="10">
    <location>
        <begin position="1"/>
        <end position="23"/>
    </location>
</feature>
<evidence type="ECO:0000256" key="1">
    <source>
        <dbReference type="ARBA" id="ARBA00004123"/>
    </source>
</evidence>
<evidence type="ECO:0000256" key="2">
    <source>
        <dbReference type="ARBA" id="ARBA00009801"/>
    </source>
</evidence>
<evidence type="ECO:0000256" key="5">
    <source>
        <dbReference type="ARBA" id="ARBA00022552"/>
    </source>
</evidence>
<evidence type="ECO:0000313" key="11">
    <source>
        <dbReference type="EMBL" id="KAJ9161752.1"/>
    </source>
</evidence>
<dbReference type="InterPro" id="IPR038664">
    <property type="entry name" value="Gar1/Naf1_Cbf5-bd_sf"/>
</dbReference>
<dbReference type="EMBL" id="JANBVN010000019">
    <property type="protein sequence ID" value="KAJ9161752.1"/>
    <property type="molecule type" value="Genomic_DNA"/>
</dbReference>
<feature type="compositionally biased region" description="Basic and acidic residues" evidence="10">
    <location>
        <begin position="116"/>
        <end position="130"/>
    </location>
</feature>